<sequence length="122" mass="13809">MVDRLAGNLPQNRVKPVNVVVQERVGLVERLQADEALLDCFAERDRGEDNRLDLALGQFFASFGSAWHVPIFPEKWHPLVIDGDKPAQLVAGNQTWLHLQKRDRTATSLASFSLDRKGHCRH</sequence>
<name>A0ABR6CFN0_9HYPH</name>
<dbReference type="Proteomes" id="UP000587524">
    <property type="component" value="Unassembled WGS sequence"/>
</dbReference>
<keyword evidence="2" id="KW-1185">Reference proteome</keyword>
<gene>
    <name evidence="1" type="ORF">HNQ97_005770</name>
</gene>
<accession>A0ABR6CFN0</accession>
<evidence type="ECO:0000313" key="1">
    <source>
        <dbReference type="EMBL" id="MBA9023739.1"/>
    </source>
</evidence>
<evidence type="ECO:0000313" key="2">
    <source>
        <dbReference type="Proteomes" id="UP000587524"/>
    </source>
</evidence>
<protein>
    <submittedName>
        <fullName evidence="1">Uncharacterized protein</fullName>
    </submittedName>
</protein>
<proteinExistence type="predicted"/>
<organism evidence="1 2">
    <name type="scientific">Aminobacter ciceronei</name>
    <dbReference type="NCBI Taxonomy" id="150723"/>
    <lineage>
        <taxon>Bacteria</taxon>
        <taxon>Pseudomonadati</taxon>
        <taxon>Pseudomonadota</taxon>
        <taxon>Alphaproteobacteria</taxon>
        <taxon>Hyphomicrobiales</taxon>
        <taxon>Phyllobacteriaceae</taxon>
        <taxon>Aminobacter</taxon>
    </lineage>
</organism>
<dbReference type="EMBL" id="JACJHZ010000039">
    <property type="protein sequence ID" value="MBA9023739.1"/>
    <property type="molecule type" value="Genomic_DNA"/>
</dbReference>
<reference evidence="1 2" key="1">
    <citation type="submission" date="2020-08" db="EMBL/GenBank/DDBJ databases">
        <title>Genomic Encyclopedia of Type Strains, Phase IV (KMG-IV): sequencing the most valuable type-strain genomes for metagenomic binning, comparative biology and taxonomic classification.</title>
        <authorList>
            <person name="Goeker M."/>
        </authorList>
    </citation>
    <scope>NUCLEOTIDE SEQUENCE [LARGE SCALE GENOMIC DNA]</scope>
    <source>
        <strain evidence="1 2">DSM 17455</strain>
    </source>
</reference>
<dbReference type="RefSeq" id="WP_182575799.1">
    <property type="nucleotide sequence ID" value="NZ_JACJHY010000039.1"/>
</dbReference>
<comment type="caution">
    <text evidence="1">The sequence shown here is derived from an EMBL/GenBank/DDBJ whole genome shotgun (WGS) entry which is preliminary data.</text>
</comment>